<protein>
    <submittedName>
        <fullName evidence="4">Uncharacterized protein</fullName>
    </submittedName>
</protein>
<feature type="repeat" description="ANK" evidence="3">
    <location>
        <begin position="140"/>
        <end position="165"/>
    </location>
</feature>
<dbReference type="PANTHER" id="PTHR24166">
    <property type="entry name" value="ROLLING PEBBLES, ISOFORM B"/>
    <property type="match status" value="1"/>
</dbReference>
<evidence type="ECO:0000256" key="3">
    <source>
        <dbReference type="PROSITE-ProRule" id="PRU00023"/>
    </source>
</evidence>
<keyword evidence="5" id="KW-1185">Reference proteome</keyword>
<feature type="repeat" description="ANK" evidence="3">
    <location>
        <begin position="307"/>
        <end position="339"/>
    </location>
</feature>
<dbReference type="InterPro" id="IPR050889">
    <property type="entry name" value="Dendritic_Spine_Reg/Scaffold"/>
</dbReference>
<dbReference type="PANTHER" id="PTHR24166:SF48">
    <property type="entry name" value="PROTEIN VAPYRIN"/>
    <property type="match status" value="1"/>
</dbReference>
<organism evidence="4 5">
    <name type="scientific">Cymbomonas tetramitiformis</name>
    <dbReference type="NCBI Taxonomy" id="36881"/>
    <lineage>
        <taxon>Eukaryota</taxon>
        <taxon>Viridiplantae</taxon>
        <taxon>Chlorophyta</taxon>
        <taxon>Pyramimonadophyceae</taxon>
        <taxon>Pyramimonadales</taxon>
        <taxon>Pyramimonadaceae</taxon>
        <taxon>Cymbomonas</taxon>
    </lineage>
</organism>
<accession>A0AAE0BZQ7</accession>
<feature type="repeat" description="ANK" evidence="3">
    <location>
        <begin position="207"/>
        <end position="239"/>
    </location>
</feature>
<proteinExistence type="predicted"/>
<feature type="repeat" description="ANK" evidence="3">
    <location>
        <begin position="107"/>
        <end position="139"/>
    </location>
</feature>
<gene>
    <name evidence="4" type="ORF">CYMTET_45575</name>
</gene>
<evidence type="ECO:0000313" key="5">
    <source>
        <dbReference type="Proteomes" id="UP001190700"/>
    </source>
</evidence>
<keyword evidence="2 3" id="KW-0040">ANK repeat</keyword>
<comment type="caution">
    <text evidence="4">The sequence shown here is derived from an EMBL/GenBank/DDBJ whole genome shotgun (WGS) entry which is preliminary data.</text>
</comment>
<sequence>CDVGEAGALSLAEAELVSFTRIVGVQMPEVPRVGCMRAVAQLRARILLTQTSKLQTEESPTSPSATPALGVQREAGDLWRAACGGDMASVQALLGVDPNDPEESLEGGVAPLCAAAGAGHVQVVTALLSKGADVDAQDDMGRTALHAAAGGGYADVVAVLLTASAHRDICMFEKGETALHCAAVHGHANVLHALGVTQLDAACCTLEGYTALHLAAMEGHVDAAKALLCLGSVVSATTPAGWTPLHHAAWEGHENMVKALLEAGALVEATSTKGWTPLHCAARRGHANLAAMLVASTADVNATVDEDHWTPLHFAAIHGYVDVVKALLHGAAKAEARTDTSLTAVQLARMHRNNEWKAVVDLLDSGPPGHRRMRASWLSLATAGAAPSQEVATLQREWWGKVNMVPSVWSNMQCGQKSDAMTRIKEYLDDIGGGGGGGGGGDVDTFVVSFAGRGMSGTGNWLFPGGGGSMALGDVLNEWTKSQARRRQPPGLLVLVLDCCHSGAWVQEAAALKLSDVVMQASCRRDESHVSRSGGGLPGFWDVYARFQLGGLSRTGAIEDLLKTSRPGEFSRPGECSMTPMVYTMWEKSHRGVDAILFEDVPGTRSAQPRALKLLYAEECDDE</sequence>
<dbReference type="Gene3D" id="1.25.40.20">
    <property type="entry name" value="Ankyrin repeat-containing domain"/>
    <property type="match status" value="4"/>
</dbReference>
<reference evidence="4 5" key="1">
    <citation type="journal article" date="2015" name="Genome Biol. Evol.">
        <title>Comparative Genomics of a Bacterivorous Green Alga Reveals Evolutionary Causalities and Consequences of Phago-Mixotrophic Mode of Nutrition.</title>
        <authorList>
            <person name="Burns J.A."/>
            <person name="Paasch A."/>
            <person name="Narechania A."/>
            <person name="Kim E."/>
        </authorList>
    </citation>
    <scope>NUCLEOTIDE SEQUENCE [LARGE SCALE GENOMIC DNA]</scope>
    <source>
        <strain evidence="4 5">PLY_AMNH</strain>
    </source>
</reference>
<dbReference type="PROSITE" id="PS50088">
    <property type="entry name" value="ANK_REPEAT"/>
    <property type="match status" value="6"/>
</dbReference>
<evidence type="ECO:0000256" key="2">
    <source>
        <dbReference type="ARBA" id="ARBA00023043"/>
    </source>
</evidence>
<feature type="non-terminal residue" evidence="4">
    <location>
        <position position="1"/>
    </location>
</feature>
<keyword evidence="1" id="KW-0677">Repeat</keyword>
<evidence type="ECO:0000313" key="4">
    <source>
        <dbReference type="EMBL" id="KAK3244830.1"/>
    </source>
</evidence>
<dbReference type="SMART" id="SM00248">
    <property type="entry name" value="ANK"/>
    <property type="match status" value="7"/>
</dbReference>
<dbReference type="PROSITE" id="PS50297">
    <property type="entry name" value="ANK_REP_REGION"/>
    <property type="match status" value="6"/>
</dbReference>
<dbReference type="Pfam" id="PF12796">
    <property type="entry name" value="Ank_2"/>
    <property type="match status" value="3"/>
</dbReference>
<dbReference type="Proteomes" id="UP001190700">
    <property type="component" value="Unassembled WGS sequence"/>
</dbReference>
<dbReference type="EMBL" id="LGRX02031358">
    <property type="protein sequence ID" value="KAK3244830.1"/>
    <property type="molecule type" value="Genomic_DNA"/>
</dbReference>
<dbReference type="AlphaFoldDB" id="A0AAE0BZQ7"/>
<feature type="repeat" description="ANK" evidence="3">
    <location>
        <begin position="240"/>
        <end position="272"/>
    </location>
</feature>
<dbReference type="SUPFAM" id="SSF48403">
    <property type="entry name" value="Ankyrin repeat"/>
    <property type="match status" value="1"/>
</dbReference>
<dbReference type="InterPro" id="IPR036770">
    <property type="entry name" value="Ankyrin_rpt-contain_sf"/>
</dbReference>
<dbReference type="PRINTS" id="PR01415">
    <property type="entry name" value="ANKYRIN"/>
</dbReference>
<feature type="repeat" description="ANK" evidence="3">
    <location>
        <begin position="273"/>
        <end position="305"/>
    </location>
</feature>
<dbReference type="InterPro" id="IPR002110">
    <property type="entry name" value="Ankyrin_rpt"/>
</dbReference>
<evidence type="ECO:0000256" key="1">
    <source>
        <dbReference type="ARBA" id="ARBA00022737"/>
    </source>
</evidence>
<name>A0AAE0BZQ7_9CHLO</name>